<protein>
    <submittedName>
        <fullName evidence="1">Uncharacterized protein</fullName>
    </submittedName>
</protein>
<proteinExistence type="predicted"/>
<reference evidence="1 2" key="1">
    <citation type="submission" date="2018-11" db="EMBL/GenBank/DDBJ databases">
        <title>Genome sequence and assembly of Colletotrichum sidae.</title>
        <authorList>
            <person name="Gan P."/>
            <person name="Shirasu K."/>
        </authorList>
    </citation>
    <scope>NUCLEOTIDE SEQUENCE [LARGE SCALE GENOMIC DNA]</scope>
    <source>
        <strain evidence="1 2">CBS 518.97</strain>
    </source>
</reference>
<keyword evidence="2" id="KW-1185">Reference proteome</keyword>
<name>A0A4R8Q089_9PEZI</name>
<organism evidence="1 2">
    <name type="scientific">Colletotrichum sidae</name>
    <dbReference type="NCBI Taxonomy" id="1347389"/>
    <lineage>
        <taxon>Eukaryota</taxon>
        <taxon>Fungi</taxon>
        <taxon>Dikarya</taxon>
        <taxon>Ascomycota</taxon>
        <taxon>Pezizomycotina</taxon>
        <taxon>Sordariomycetes</taxon>
        <taxon>Hypocreomycetidae</taxon>
        <taxon>Glomerellales</taxon>
        <taxon>Glomerellaceae</taxon>
        <taxon>Colletotrichum</taxon>
        <taxon>Colletotrichum orbiculare species complex</taxon>
    </lineage>
</organism>
<dbReference type="Proteomes" id="UP000295604">
    <property type="component" value="Unassembled WGS sequence"/>
</dbReference>
<dbReference type="EMBL" id="QAPF01010748">
    <property type="protein sequence ID" value="TDZ27083.1"/>
    <property type="molecule type" value="Genomic_DNA"/>
</dbReference>
<feature type="non-terminal residue" evidence="1">
    <location>
        <position position="1"/>
    </location>
</feature>
<gene>
    <name evidence="1" type="ORF">C8034_v000627</name>
</gene>
<evidence type="ECO:0000313" key="1">
    <source>
        <dbReference type="EMBL" id="TDZ27083.1"/>
    </source>
</evidence>
<sequence>LPTITIFNSYNFNININFIKVINNYKNYNYFYKDLKQLALYKNNFTTFSRPFKIVIIIFNFNILLEDKAISRAKKNKVKVIKKNLTSKSRMFKDNSKYFKYILEVAY</sequence>
<dbReference type="AlphaFoldDB" id="A0A4R8Q089"/>
<comment type="caution">
    <text evidence="1">The sequence shown here is derived from an EMBL/GenBank/DDBJ whole genome shotgun (WGS) entry which is preliminary data.</text>
</comment>
<evidence type="ECO:0000313" key="2">
    <source>
        <dbReference type="Proteomes" id="UP000295604"/>
    </source>
</evidence>
<accession>A0A4R8Q089</accession>